<dbReference type="SUPFAM" id="SSF48452">
    <property type="entry name" value="TPR-like"/>
    <property type="match status" value="1"/>
</dbReference>
<accession>A0A291QUK4</accession>
<organism evidence="1 2">
    <name type="scientific">Chitinophaga caeni</name>
    <dbReference type="NCBI Taxonomy" id="2029983"/>
    <lineage>
        <taxon>Bacteria</taxon>
        <taxon>Pseudomonadati</taxon>
        <taxon>Bacteroidota</taxon>
        <taxon>Chitinophagia</taxon>
        <taxon>Chitinophagales</taxon>
        <taxon>Chitinophagaceae</taxon>
        <taxon>Chitinophaga</taxon>
    </lineage>
</organism>
<dbReference type="KEGG" id="cbae:COR50_10815"/>
<keyword evidence="2" id="KW-1185">Reference proteome</keyword>
<dbReference type="Gene3D" id="1.25.40.390">
    <property type="match status" value="1"/>
</dbReference>
<dbReference type="InterPro" id="IPR024302">
    <property type="entry name" value="SusD-like"/>
</dbReference>
<keyword evidence="1" id="KW-0449">Lipoprotein</keyword>
<protein>
    <submittedName>
        <fullName evidence="1">SusD/RagB family nutrient-binding outer membrane lipoprotein</fullName>
    </submittedName>
</protein>
<gene>
    <name evidence="1" type="ORF">COR50_10815</name>
</gene>
<sequence>MKKNNYKSTLKSLGIAVGAACLLTACTKNFENINTNPYDYSEEELAKDFRYLGDPLVQVINNVYSVDPVWVAQVQQNLNADVYSGYMMSPTPFAGNVNNLNYSFIDGWNTNIWSVPYTNIMPPCKFVIDRAYGKFNDFYAWAKILRVLGMHRVSDIYGPIIYSHYGEINEDGSITYDTQEEVYDAFFADLSEAIDTLTAFENRGAVKAFTQFDKVYGGSYKKWVQFANTLRLRLAIRISKVAPAKAKEQGEAALTHPFGLLADGATDNTLVDIAPLQHPLNVYSGSWGDIRMGAPMESFLVGYNDPRISIYFDTAKSIIGGVYKGIRNGIAISSKDTYAGFSALKPVESKVQLMTAAEAWFLKAEAALYDWANAGNAQEDYEKGILASFTQHGLVANYSDYIADNSSKPLPYSDPQNPGNNVAIGNANLSTITIAWNEGASQAEKLERIITQKWIATFPEGCEAWAEFRRTRYPKLFPVVVNNSNGAIPTEQFVRRISYPSSEYSTNKSAVEKAVASLGGPDTGGTPLWWDIN</sequence>
<proteinExistence type="predicted"/>
<dbReference type="Proteomes" id="UP000220133">
    <property type="component" value="Chromosome"/>
</dbReference>
<dbReference type="InterPro" id="IPR011990">
    <property type="entry name" value="TPR-like_helical_dom_sf"/>
</dbReference>
<dbReference type="OrthoDB" id="843771at2"/>
<evidence type="ECO:0000313" key="2">
    <source>
        <dbReference type="Proteomes" id="UP000220133"/>
    </source>
</evidence>
<dbReference type="AlphaFoldDB" id="A0A291QUK4"/>
<dbReference type="PROSITE" id="PS51257">
    <property type="entry name" value="PROKAR_LIPOPROTEIN"/>
    <property type="match status" value="1"/>
</dbReference>
<dbReference type="RefSeq" id="WP_098193994.1">
    <property type="nucleotide sequence ID" value="NZ_CP023777.1"/>
</dbReference>
<evidence type="ECO:0000313" key="1">
    <source>
        <dbReference type="EMBL" id="ATL47617.1"/>
    </source>
</evidence>
<dbReference type="Pfam" id="PF12741">
    <property type="entry name" value="SusD-like"/>
    <property type="match status" value="1"/>
</dbReference>
<dbReference type="EMBL" id="CP023777">
    <property type="protein sequence ID" value="ATL47617.1"/>
    <property type="molecule type" value="Genomic_DNA"/>
</dbReference>
<reference evidence="1 2" key="1">
    <citation type="submission" date="2017-10" db="EMBL/GenBank/DDBJ databases">
        <title>Paenichitinophaga pekingensis gen. nov., sp. nov., isolated from activated sludge.</title>
        <authorList>
            <person name="Jin D."/>
            <person name="Kong X."/>
            <person name="Deng Y."/>
            <person name="Bai Z."/>
        </authorList>
    </citation>
    <scope>NUCLEOTIDE SEQUENCE [LARGE SCALE GENOMIC DNA]</scope>
    <source>
        <strain evidence="1 2">13</strain>
    </source>
</reference>
<name>A0A291QUK4_9BACT</name>